<evidence type="ECO:0000256" key="2">
    <source>
        <dbReference type="ARBA" id="ARBA00022729"/>
    </source>
</evidence>
<dbReference type="SMART" id="SM00205">
    <property type="entry name" value="THN"/>
    <property type="match status" value="1"/>
</dbReference>
<feature type="chain" id="PRO_5044780738" description="Thaumatin-like protein" evidence="5">
    <location>
        <begin position="25"/>
        <end position="224"/>
    </location>
</feature>
<evidence type="ECO:0000256" key="5">
    <source>
        <dbReference type="SAM" id="SignalP"/>
    </source>
</evidence>
<feature type="disulfide bond" evidence="4">
    <location>
        <begin position="88"/>
        <end position="94"/>
    </location>
</feature>
<feature type="disulfide bond" evidence="4">
    <location>
        <begin position="73"/>
        <end position="83"/>
    </location>
</feature>
<dbReference type="PANTHER" id="PTHR31048">
    <property type="entry name" value="OS03G0233200 PROTEIN"/>
    <property type="match status" value="1"/>
</dbReference>
<evidence type="ECO:0000256" key="1">
    <source>
        <dbReference type="ARBA" id="ARBA00010607"/>
    </source>
</evidence>
<feature type="signal peptide" evidence="5">
    <location>
        <begin position="1"/>
        <end position="24"/>
    </location>
</feature>
<feature type="disulfide bond" evidence="4">
    <location>
        <begin position="33"/>
        <end position="223"/>
    </location>
</feature>
<feature type="disulfide bond" evidence="4">
    <location>
        <begin position="166"/>
        <end position="175"/>
    </location>
</feature>
<dbReference type="FunFam" id="2.60.110.10:FF:000003">
    <property type="entry name" value="Thaumatin I"/>
    <property type="match status" value="1"/>
</dbReference>
<dbReference type="InterPro" id="IPR001938">
    <property type="entry name" value="Thaumatin"/>
</dbReference>
<dbReference type="PROSITE" id="PS51367">
    <property type="entry name" value="THAUMATIN_2"/>
    <property type="match status" value="1"/>
</dbReference>
<dbReference type="Proteomes" id="UP001630127">
    <property type="component" value="Unassembled WGS sequence"/>
</dbReference>
<feature type="disulfide bond" evidence="4">
    <location>
        <begin position="144"/>
        <end position="195"/>
    </location>
</feature>
<protein>
    <recommendedName>
        <fullName evidence="8">Thaumatin-like protein</fullName>
    </recommendedName>
</protein>
<evidence type="ECO:0008006" key="8">
    <source>
        <dbReference type="Google" id="ProtNLM"/>
    </source>
</evidence>
<dbReference type="PROSITE" id="PS00316">
    <property type="entry name" value="THAUMATIN_1"/>
    <property type="match status" value="1"/>
</dbReference>
<accession>A0ABD2XVD7</accession>
<evidence type="ECO:0000313" key="7">
    <source>
        <dbReference type="Proteomes" id="UP001630127"/>
    </source>
</evidence>
<keyword evidence="3 4" id="KW-1015">Disulfide bond</keyword>
<comment type="similarity">
    <text evidence="1">Belongs to the thaumatin family.</text>
</comment>
<dbReference type="AlphaFoldDB" id="A0ABD2XVD7"/>
<dbReference type="PIRSF" id="PIRSF002703">
    <property type="entry name" value="Thaumatin"/>
    <property type="match status" value="1"/>
</dbReference>
<proteinExistence type="inferred from homology"/>
<dbReference type="Pfam" id="PF00314">
    <property type="entry name" value="Thaumatin"/>
    <property type="match status" value="1"/>
</dbReference>
<dbReference type="InterPro" id="IPR037176">
    <property type="entry name" value="Osmotin/thaumatin-like_sf"/>
</dbReference>
<dbReference type="SUPFAM" id="SSF49870">
    <property type="entry name" value="Osmotin, thaumatin-like protein"/>
    <property type="match status" value="1"/>
</dbReference>
<dbReference type="InterPro" id="IPR017949">
    <property type="entry name" value="Thaumatin_CS"/>
</dbReference>
<evidence type="ECO:0000256" key="4">
    <source>
        <dbReference type="PIRSR" id="PIRSR002703-1"/>
    </source>
</evidence>
<comment type="caution">
    <text evidence="6">The sequence shown here is derived from an EMBL/GenBank/DDBJ whole genome shotgun (WGS) entry which is preliminary data.</text>
</comment>
<evidence type="ECO:0000256" key="3">
    <source>
        <dbReference type="ARBA" id="ARBA00023157"/>
    </source>
</evidence>
<organism evidence="6 7">
    <name type="scientific">Cinchona calisaya</name>
    <dbReference type="NCBI Taxonomy" id="153742"/>
    <lineage>
        <taxon>Eukaryota</taxon>
        <taxon>Viridiplantae</taxon>
        <taxon>Streptophyta</taxon>
        <taxon>Embryophyta</taxon>
        <taxon>Tracheophyta</taxon>
        <taxon>Spermatophyta</taxon>
        <taxon>Magnoliopsida</taxon>
        <taxon>eudicotyledons</taxon>
        <taxon>Gunneridae</taxon>
        <taxon>Pentapetalae</taxon>
        <taxon>asterids</taxon>
        <taxon>lamiids</taxon>
        <taxon>Gentianales</taxon>
        <taxon>Rubiaceae</taxon>
        <taxon>Cinchonoideae</taxon>
        <taxon>Cinchoneae</taxon>
        <taxon>Cinchona</taxon>
    </lineage>
</organism>
<dbReference type="Gene3D" id="2.60.110.10">
    <property type="entry name" value="Thaumatin"/>
    <property type="match status" value="1"/>
</dbReference>
<reference evidence="6 7" key="1">
    <citation type="submission" date="2024-11" db="EMBL/GenBank/DDBJ databases">
        <title>A near-complete genome assembly of Cinchona calisaya.</title>
        <authorList>
            <person name="Lian D.C."/>
            <person name="Zhao X.W."/>
            <person name="Wei L."/>
        </authorList>
    </citation>
    <scope>NUCLEOTIDE SEQUENCE [LARGE SCALE GENOMIC DNA]</scope>
    <source>
        <tissue evidence="6">Nenye</tissue>
    </source>
</reference>
<dbReference type="PRINTS" id="PR00347">
    <property type="entry name" value="THAUMATIN"/>
</dbReference>
<evidence type="ECO:0000313" key="6">
    <source>
        <dbReference type="EMBL" id="KAL3499379.1"/>
    </source>
</evidence>
<name>A0ABD2XVD7_9GENT</name>
<keyword evidence="7" id="KW-1185">Reference proteome</keyword>
<feature type="disulfide bond" evidence="4">
    <location>
        <begin position="152"/>
        <end position="162"/>
    </location>
</feature>
<gene>
    <name evidence="6" type="ORF">ACH5RR_038472</name>
</gene>
<dbReference type="EMBL" id="JBJUIK010000016">
    <property type="protein sequence ID" value="KAL3499379.1"/>
    <property type="molecule type" value="Genomic_DNA"/>
</dbReference>
<sequence length="224" mass="24329">MKILKSLFISTLLRITLFSATTQGGTFEIYNSCPYTVWAAVVPGGGQTLNTGETWTLNVLNSTPGRIWARTNCTFNNSGKGSCQTGDCNGALQCTTYGAEPVTLVEYSLNQNNIDFLDISLVDGFNVPVELSRPSSGCTGVIRCTADINGECPDMLRAPGGCYNPCTLFKTDQYCCTSGGGCEPTDFSKFFKDRCPNAYSYPKDDKTSLFTCLRGSNYRVVFCP</sequence>
<keyword evidence="2 5" id="KW-0732">Signal</keyword>
<feature type="disulfide bond" evidence="4">
    <location>
        <begin position="176"/>
        <end position="182"/>
    </location>
</feature>